<comment type="similarity">
    <text evidence="1">Belongs to the Cu-Zn superoxide dismutase family.</text>
</comment>
<evidence type="ECO:0000313" key="4">
    <source>
        <dbReference type="EMBL" id="CAL1601403.1"/>
    </source>
</evidence>
<keyword evidence="1" id="KW-0862">Zinc</keyword>
<evidence type="ECO:0000259" key="3">
    <source>
        <dbReference type="Pfam" id="PF00080"/>
    </source>
</evidence>
<dbReference type="InterPro" id="IPR001424">
    <property type="entry name" value="SOD_Cu_Zn_dom"/>
</dbReference>
<dbReference type="InterPro" id="IPR036423">
    <property type="entry name" value="SOD-like_Cu/Zn_dom_sf"/>
</dbReference>
<dbReference type="EC" id="1.15.1.1" evidence="1"/>
<evidence type="ECO:0000256" key="2">
    <source>
        <dbReference type="SAM" id="SignalP"/>
    </source>
</evidence>
<evidence type="ECO:0000313" key="5">
    <source>
        <dbReference type="Proteomes" id="UP001497482"/>
    </source>
</evidence>
<dbReference type="GO" id="GO:0005507">
    <property type="term" value="F:copper ion binding"/>
    <property type="evidence" value="ECO:0007669"/>
    <property type="project" value="InterPro"/>
</dbReference>
<comment type="cofactor">
    <cofactor evidence="1">
        <name>Cu cation</name>
        <dbReference type="ChEBI" id="CHEBI:23378"/>
    </cofactor>
    <text evidence="1">Binds 1 copper ion per subunit.</text>
</comment>
<comment type="function">
    <text evidence="1">Destroys radicals which are normally produced within the cells and which are toxic to biological systems.</text>
</comment>
<dbReference type="InterPro" id="IPR024134">
    <property type="entry name" value="SOD_Cu/Zn_/chaperone"/>
</dbReference>
<comment type="cofactor">
    <cofactor evidence="1">
        <name>Zn(2+)</name>
        <dbReference type="ChEBI" id="CHEBI:29105"/>
    </cofactor>
    <text evidence="1">Binds 1 zinc ion per subunit.</text>
</comment>
<keyword evidence="5" id="KW-1185">Reference proteome</keyword>
<keyword evidence="1" id="KW-0186">Copper</keyword>
<protein>
    <recommendedName>
        <fullName evidence="1">Superoxide dismutase [Cu-Zn]</fullName>
        <ecNumber evidence="1">1.15.1.1</ecNumber>
    </recommendedName>
</protein>
<feature type="domain" description="Superoxide dismutase copper/zinc binding" evidence="3">
    <location>
        <begin position="54"/>
        <end position="182"/>
    </location>
</feature>
<dbReference type="PANTHER" id="PTHR10003">
    <property type="entry name" value="SUPEROXIDE DISMUTASE CU-ZN -RELATED"/>
    <property type="match status" value="1"/>
</dbReference>
<gene>
    <name evidence="4" type="ORF">KC01_LOCUS29383</name>
</gene>
<organism evidence="4 5">
    <name type="scientific">Knipowitschia caucasica</name>
    <name type="common">Caucasian dwarf goby</name>
    <name type="synonym">Pomatoschistus caucasicus</name>
    <dbReference type="NCBI Taxonomy" id="637954"/>
    <lineage>
        <taxon>Eukaryota</taxon>
        <taxon>Metazoa</taxon>
        <taxon>Chordata</taxon>
        <taxon>Craniata</taxon>
        <taxon>Vertebrata</taxon>
        <taxon>Euteleostomi</taxon>
        <taxon>Actinopterygii</taxon>
        <taxon>Neopterygii</taxon>
        <taxon>Teleostei</taxon>
        <taxon>Neoteleostei</taxon>
        <taxon>Acanthomorphata</taxon>
        <taxon>Gobiaria</taxon>
        <taxon>Gobiiformes</taxon>
        <taxon>Gobioidei</taxon>
        <taxon>Gobiidae</taxon>
        <taxon>Gobiinae</taxon>
        <taxon>Knipowitschia</taxon>
    </lineage>
</organism>
<keyword evidence="2" id="KW-0732">Signal</keyword>
<evidence type="ECO:0000256" key="1">
    <source>
        <dbReference type="RuleBase" id="RU000393"/>
    </source>
</evidence>
<dbReference type="SUPFAM" id="SSF49329">
    <property type="entry name" value="Cu,Zn superoxide dismutase-like"/>
    <property type="match status" value="1"/>
</dbReference>
<dbReference type="PROSITE" id="PS00332">
    <property type="entry name" value="SOD_CU_ZN_2"/>
    <property type="match status" value="1"/>
</dbReference>
<dbReference type="PRINTS" id="PR00068">
    <property type="entry name" value="CUZNDISMTASE"/>
</dbReference>
<feature type="signal peptide" evidence="2">
    <location>
        <begin position="1"/>
        <end position="24"/>
    </location>
</feature>
<accession>A0AAV2LJQ6</accession>
<keyword evidence="1" id="KW-0479">Metal-binding</keyword>
<comment type="catalytic activity">
    <reaction evidence="1">
        <text>2 superoxide + 2 H(+) = H2O2 + O2</text>
        <dbReference type="Rhea" id="RHEA:20696"/>
        <dbReference type="ChEBI" id="CHEBI:15378"/>
        <dbReference type="ChEBI" id="CHEBI:15379"/>
        <dbReference type="ChEBI" id="CHEBI:16240"/>
        <dbReference type="ChEBI" id="CHEBI:18421"/>
        <dbReference type="EC" id="1.15.1.1"/>
    </reaction>
</comment>
<keyword evidence="1" id="KW-0560">Oxidoreductase</keyword>
<dbReference type="Proteomes" id="UP001497482">
    <property type="component" value="Chromosome 3"/>
</dbReference>
<dbReference type="GO" id="GO:0004784">
    <property type="term" value="F:superoxide dismutase activity"/>
    <property type="evidence" value="ECO:0007669"/>
    <property type="project" value="UniProtKB-EC"/>
</dbReference>
<reference evidence="4 5" key="1">
    <citation type="submission" date="2024-04" db="EMBL/GenBank/DDBJ databases">
        <authorList>
            <person name="Waldvogel A.-M."/>
            <person name="Schoenle A."/>
        </authorList>
    </citation>
    <scope>NUCLEOTIDE SEQUENCE [LARGE SCALE GENOMIC DNA]</scope>
</reference>
<dbReference type="EMBL" id="OZ035825">
    <property type="protein sequence ID" value="CAL1601403.1"/>
    <property type="molecule type" value="Genomic_DNA"/>
</dbReference>
<dbReference type="InterPro" id="IPR018152">
    <property type="entry name" value="SOD_Cu/Zn_BS"/>
</dbReference>
<dbReference type="AlphaFoldDB" id="A0AAV2LJQ6"/>
<name>A0AAV2LJQ6_KNICA</name>
<dbReference type="Pfam" id="PF00080">
    <property type="entry name" value="Sod_Cu"/>
    <property type="match status" value="1"/>
</dbReference>
<feature type="chain" id="PRO_5043920720" description="Superoxide dismutase [Cu-Zn]" evidence="2">
    <location>
        <begin position="25"/>
        <end position="205"/>
    </location>
</feature>
<sequence length="205" mass="21980">MSAFWQIYSLVIIQIALLDHLCISAGIPSGQGQHKSPLYAACKIKPSSGAKIFGMVLFKQESSNGTLSVVLKLRGFDRESAETKAVHIHQFGDLSSGCASTGGHYNPHNVNHPQHPGDFGNFMTKDGHISATLQSEATLFGEHSVIGRAVVIHQHQDDLGQGGNDSSLQNGNAGPRIGCCIIGITSVAPWIKHTTSKTSKRLREN</sequence>
<dbReference type="Gene3D" id="2.60.40.200">
    <property type="entry name" value="Superoxide dismutase, copper/zinc binding domain"/>
    <property type="match status" value="1"/>
</dbReference>
<proteinExistence type="inferred from homology"/>